<protein>
    <submittedName>
        <fullName evidence="1">Uncharacterized protein</fullName>
    </submittedName>
</protein>
<gene>
    <name evidence="1" type="ORF">PoB_004038800</name>
</gene>
<dbReference type="EMBL" id="BLXT01004515">
    <property type="protein sequence ID" value="GFO13883.1"/>
    <property type="molecule type" value="Genomic_DNA"/>
</dbReference>
<comment type="caution">
    <text evidence="1">The sequence shown here is derived from an EMBL/GenBank/DDBJ whole genome shotgun (WGS) entry which is preliminary data.</text>
</comment>
<keyword evidence="2" id="KW-1185">Reference proteome</keyword>
<name>A0AAV4B2T2_9GAST</name>
<dbReference type="AlphaFoldDB" id="A0AAV4B2T2"/>
<dbReference type="Proteomes" id="UP000735302">
    <property type="component" value="Unassembled WGS sequence"/>
</dbReference>
<evidence type="ECO:0000313" key="1">
    <source>
        <dbReference type="EMBL" id="GFO13883.1"/>
    </source>
</evidence>
<proteinExistence type="predicted"/>
<organism evidence="1 2">
    <name type="scientific">Plakobranchus ocellatus</name>
    <dbReference type="NCBI Taxonomy" id="259542"/>
    <lineage>
        <taxon>Eukaryota</taxon>
        <taxon>Metazoa</taxon>
        <taxon>Spiralia</taxon>
        <taxon>Lophotrochozoa</taxon>
        <taxon>Mollusca</taxon>
        <taxon>Gastropoda</taxon>
        <taxon>Heterobranchia</taxon>
        <taxon>Euthyneura</taxon>
        <taxon>Panpulmonata</taxon>
        <taxon>Sacoglossa</taxon>
        <taxon>Placobranchoidea</taxon>
        <taxon>Plakobranchidae</taxon>
        <taxon>Plakobranchus</taxon>
    </lineage>
</organism>
<accession>A0AAV4B2T2</accession>
<evidence type="ECO:0000313" key="2">
    <source>
        <dbReference type="Proteomes" id="UP000735302"/>
    </source>
</evidence>
<sequence length="159" mass="17174">MKGRWEYHGDGEVTASEILALLDFCLDSISFLVLVKGACCKNAEVPYGHLKNEDYIQRRVLVCCSGSSSNQQAKSLTLPDNSRSLLSTPSSMCIGRGAGGTVDSESAVRSAETLLSRVRTPPPGPWLVGGPESLRSTCCGLAIYNNQPFVVGFFLRRND</sequence>
<reference evidence="1 2" key="1">
    <citation type="journal article" date="2021" name="Elife">
        <title>Chloroplast acquisition without the gene transfer in kleptoplastic sea slugs, Plakobranchus ocellatus.</title>
        <authorList>
            <person name="Maeda T."/>
            <person name="Takahashi S."/>
            <person name="Yoshida T."/>
            <person name="Shimamura S."/>
            <person name="Takaki Y."/>
            <person name="Nagai Y."/>
            <person name="Toyoda A."/>
            <person name="Suzuki Y."/>
            <person name="Arimoto A."/>
            <person name="Ishii H."/>
            <person name="Satoh N."/>
            <person name="Nishiyama T."/>
            <person name="Hasebe M."/>
            <person name="Maruyama T."/>
            <person name="Minagawa J."/>
            <person name="Obokata J."/>
            <person name="Shigenobu S."/>
        </authorList>
    </citation>
    <scope>NUCLEOTIDE SEQUENCE [LARGE SCALE GENOMIC DNA]</scope>
</reference>